<feature type="region of interest" description="Disordered" evidence="1">
    <location>
        <begin position="923"/>
        <end position="944"/>
    </location>
</feature>
<evidence type="ECO:0000313" key="2">
    <source>
        <dbReference type="EMBL" id="KAL1501586.1"/>
    </source>
</evidence>
<feature type="region of interest" description="Disordered" evidence="1">
    <location>
        <begin position="1644"/>
        <end position="1673"/>
    </location>
</feature>
<feature type="region of interest" description="Disordered" evidence="1">
    <location>
        <begin position="280"/>
        <end position="303"/>
    </location>
</feature>
<feature type="compositionally biased region" description="Basic and acidic residues" evidence="1">
    <location>
        <begin position="675"/>
        <end position="684"/>
    </location>
</feature>
<keyword evidence="3" id="KW-1185">Reference proteome</keyword>
<feature type="compositionally biased region" description="Basic and acidic residues" evidence="1">
    <location>
        <begin position="41"/>
        <end position="53"/>
    </location>
</feature>
<feature type="compositionally biased region" description="Polar residues" evidence="1">
    <location>
        <begin position="26"/>
        <end position="37"/>
    </location>
</feature>
<feature type="compositionally biased region" description="Polar residues" evidence="1">
    <location>
        <begin position="1664"/>
        <end position="1673"/>
    </location>
</feature>
<feature type="compositionally biased region" description="Basic and acidic residues" evidence="1">
    <location>
        <begin position="1291"/>
        <end position="1325"/>
    </location>
</feature>
<sequence>MQNAGQFGQGAASAHPPSQFVPSEPSPNGGSTTSSLRQFRKKDVVEKVHHDQQTTKPMSESHVARVAPHNYYPPVSNDDYRYPGHQFPGYNPQMKYSDLVETAQPNPISTSVIQKPKPKDYMEMCNVPQQHLVGNHHYANDNGAYMHKDPTQGYPGIFKGPESQLYPKDQHQYQPHLGGSPKFNSMMVNQNMRKYNPPPPTDNSFLNKLSKLNPNIARSIISDHHLQEAQSTYPSMDQRVMYTQQNHRYFSGSMHQPPNPYQSNPIYSLNTPHPYPTNYSSASCSYPRSPQLGPRYNPVERSLSPARRGYPEGMPMTHMNYHHSMHHQKTPPSHNYSPQFRSPEYAQHYQHRRIPQECYPPQSCSSTPFMQQHHQMSGQDMQELTETTVSPSDSLKKFIENWADEDPSAEINNPMEANVNLKDKLRDDAPPGTVYMINATDVQYFENNGIPIVTSENGGFQLTSENYQYLLKNGLVDNGGMVRIIEANKDVAADSNGKEEREVNLQITEEPKPDCMMATKQLRTNESGLAQTNMLSRSDDDDNRRVLIHQNTVLTPANERITDFVPLHQSVVDNLGSTKELVDKNCSPINLDHLEHNLDFNEPNSNSQTEKVNEELNNNKNCFDNNQQLAEVNLTEDLGQNSAGNSPSSKSMPIIDFFADSLADMDVNQQSYVKNEESNLEGKEVSSVSVQTPKNSDESSSSVVVTVAMKTASETIVDDTITDTIKVEENDSSSELNAEKVQESLRIATRKRIFSVDDIIHNIGNKFKRDSGEFGNISGDQISEFLEREVEFSSLELLTSTKSEPNEENGKGVLKVNGSLAVIEIAGELVEITVNISQGKKVINVKSLSDAGALIDCNHNYQSRSRIDHQDHFRSKDKELLEESCSEQMEVVAEENHSEVLYDELNEELQDNQILEEFNIDNSSVSSSENHGQSIADTLPENSSNFDEISVDVTETDLKQIKTESMIDEERSWDENCQDASFEDKVFQEKYDSDSEANELLDTANIQEKENLTESKSNAKEVLDTKKDDNMSDDKPSNMKESESRNLKNKFEEVDYKCANIPLQTTENCDVEININLSENTEDTSYCLPDPLSAINLDSNGYENEEIEEYVLVDASSELEPLEEIVTGENEEEENLIAFINNNNESDEIIEEDRATICNEETIVLEDEVFIEAQEVIVSDPLEGNCDSHDSPEIPLEPVTTSKTDKTVVLEDEKDIEPKARLTKPEIQILSPTSTNIEDYLTSTHGNQLKSRKYSTDNDLSNCASPPVTTKAAKKLYEVDLQVQHDTVSSSKKEDIPKEGKLIKKSKKESENKNEKKLKKEERIVNRTPVKKNQTAEQDEEYVDFKELLLARKLKKLKKQQESIKTKNVKSESKTCNGNSKNKINETKKPNKIDQSKSEDASKSNILTSSVPISEIQNVSEKISEPPPPQKRVSFSDEHPSSTSSVTAKDPQSMHPKDPRRRSKAYATEESSNSIRKRKITLADYVSRKRKASSQDGQFVEKKDALEPEETTKSIPEIFHSSNWEDSHSPLPPPSPPSRLDLDNQCLIRDFSGLMKTSPKILPVIDVNELCPKDKTLQEYKETVDSKLSTLNIQIPMKKPQTNPLINHTPETSCLISRFMNNEKLNEIEMAKIRNIISFKRSMKNQKNVKSPSRSPQVKVDNGYSDSGSSSTYEIRNEESTMRLHLRKVNSRRKSQLYSDSEEGSSSVIIKKKCEFRRSKSVGYSVINRLGENGQPKIIFKRNKGTTCSSKEPVVELVKLNLDNLEKVNKKFNVRVREIM</sequence>
<organism evidence="2 3">
    <name type="scientific">Hypothenemus hampei</name>
    <name type="common">Coffee berry borer</name>
    <dbReference type="NCBI Taxonomy" id="57062"/>
    <lineage>
        <taxon>Eukaryota</taxon>
        <taxon>Metazoa</taxon>
        <taxon>Ecdysozoa</taxon>
        <taxon>Arthropoda</taxon>
        <taxon>Hexapoda</taxon>
        <taxon>Insecta</taxon>
        <taxon>Pterygota</taxon>
        <taxon>Neoptera</taxon>
        <taxon>Endopterygota</taxon>
        <taxon>Coleoptera</taxon>
        <taxon>Polyphaga</taxon>
        <taxon>Cucujiformia</taxon>
        <taxon>Curculionidae</taxon>
        <taxon>Scolytinae</taxon>
        <taxon>Hypothenemus</taxon>
    </lineage>
</organism>
<comment type="caution">
    <text evidence="2">The sequence shown here is derived from an EMBL/GenBank/DDBJ whole genome shotgun (WGS) entry which is preliminary data.</text>
</comment>
<feature type="region of interest" description="Disordered" evidence="1">
    <location>
        <begin position="1004"/>
        <end position="1046"/>
    </location>
</feature>
<dbReference type="Proteomes" id="UP001566132">
    <property type="component" value="Unassembled WGS sequence"/>
</dbReference>
<feature type="compositionally biased region" description="Basic and acidic residues" evidence="1">
    <location>
        <begin position="1383"/>
        <end position="1402"/>
    </location>
</feature>
<feature type="region of interest" description="Disordered" evidence="1">
    <location>
        <begin position="1"/>
        <end position="62"/>
    </location>
</feature>
<protein>
    <submittedName>
        <fullName evidence="2">Uncharacterized protein</fullName>
    </submittedName>
</protein>
<feature type="compositionally biased region" description="Basic and acidic residues" evidence="1">
    <location>
        <begin position="1499"/>
        <end position="1512"/>
    </location>
</feature>
<feature type="region of interest" description="Disordered" evidence="1">
    <location>
        <begin position="675"/>
        <end position="698"/>
    </location>
</feature>
<name>A0ABD1ES39_HYPHA</name>
<evidence type="ECO:0000256" key="1">
    <source>
        <dbReference type="SAM" id="MobiDB-lite"/>
    </source>
</evidence>
<gene>
    <name evidence="2" type="ORF">ABEB36_006884</name>
</gene>
<feature type="compositionally biased region" description="Basic and acidic residues" evidence="1">
    <location>
        <begin position="1359"/>
        <end position="1373"/>
    </location>
</feature>
<feature type="compositionally biased region" description="Polar residues" evidence="1">
    <location>
        <begin position="1645"/>
        <end position="1656"/>
    </location>
</feature>
<evidence type="ECO:0000313" key="3">
    <source>
        <dbReference type="Proteomes" id="UP001566132"/>
    </source>
</evidence>
<feature type="compositionally biased region" description="Basic and acidic residues" evidence="1">
    <location>
        <begin position="1007"/>
        <end position="1046"/>
    </location>
</feature>
<feature type="region of interest" description="Disordered" evidence="1">
    <location>
        <begin position="1356"/>
        <end position="1474"/>
    </location>
</feature>
<proteinExistence type="predicted"/>
<accession>A0ABD1ES39</accession>
<feature type="region of interest" description="Disordered" evidence="1">
    <location>
        <begin position="1284"/>
        <end position="1342"/>
    </location>
</feature>
<feature type="compositionally biased region" description="Polar residues" evidence="1">
    <location>
        <begin position="1403"/>
        <end position="1421"/>
    </location>
</feature>
<feature type="region of interest" description="Disordered" evidence="1">
    <location>
        <begin position="1487"/>
        <end position="1513"/>
    </location>
</feature>
<dbReference type="EMBL" id="JBDJPC010000005">
    <property type="protein sequence ID" value="KAL1501586.1"/>
    <property type="molecule type" value="Genomic_DNA"/>
</dbReference>
<reference evidence="2 3" key="1">
    <citation type="submission" date="2024-05" db="EMBL/GenBank/DDBJ databases">
        <title>Genetic variation in Jamaican populations of the coffee berry borer (Hypothenemus hampei).</title>
        <authorList>
            <person name="Errbii M."/>
            <person name="Myrie A."/>
        </authorList>
    </citation>
    <scope>NUCLEOTIDE SEQUENCE [LARGE SCALE GENOMIC DNA]</scope>
    <source>
        <strain evidence="2">JA-Hopewell-2020-01-JO</strain>
        <tissue evidence="2">Whole body</tissue>
    </source>
</reference>